<feature type="binding site" evidence="3">
    <location>
        <position position="122"/>
    </location>
    <ligand>
        <name>a divalent metal cation</name>
        <dbReference type="ChEBI" id="CHEBI:60240"/>
        <label>1</label>
    </ligand>
</feature>
<keyword evidence="5" id="KW-1185">Reference proteome</keyword>
<dbReference type="Gene3D" id="3.40.1390.30">
    <property type="entry name" value="NIF3 (NGG1p interacting factor 3)-like"/>
    <property type="match status" value="2"/>
</dbReference>
<feature type="binding site" evidence="3">
    <location>
        <position position="84"/>
    </location>
    <ligand>
        <name>a divalent metal cation</name>
        <dbReference type="ChEBI" id="CHEBI:60240"/>
        <label>1</label>
    </ligand>
</feature>
<dbReference type="Proteomes" id="UP001562425">
    <property type="component" value="Unassembled WGS sequence"/>
</dbReference>
<keyword evidence="3" id="KW-0479">Metal-binding</keyword>
<dbReference type="SUPFAM" id="SSF102705">
    <property type="entry name" value="NIF3 (NGG1p interacting factor 3)-like"/>
    <property type="match status" value="1"/>
</dbReference>
<dbReference type="Pfam" id="PF01784">
    <property type="entry name" value="DUF34_NIF3"/>
    <property type="match status" value="1"/>
</dbReference>
<dbReference type="PANTHER" id="PTHR13799:SF13">
    <property type="entry name" value="NIF3-LIKE PROTEIN 1"/>
    <property type="match status" value="1"/>
</dbReference>
<dbReference type="AlphaFoldDB" id="A0ABD1DPH5"/>
<dbReference type="PANTHER" id="PTHR13799">
    <property type="entry name" value="NGG1 INTERACTING FACTOR 3"/>
    <property type="match status" value="1"/>
</dbReference>
<dbReference type="EMBL" id="JBEHCU010004952">
    <property type="protein sequence ID" value="KAL1401398.1"/>
    <property type="molecule type" value="Genomic_DNA"/>
</dbReference>
<proteinExistence type="inferred from homology"/>
<gene>
    <name evidence="4" type="ORF">pipiens_006632</name>
</gene>
<evidence type="ECO:0000256" key="3">
    <source>
        <dbReference type="PIRSR" id="PIRSR602678-1"/>
    </source>
</evidence>
<dbReference type="InterPro" id="IPR002678">
    <property type="entry name" value="DUF34/NIF3"/>
</dbReference>
<sequence length="284" mass="31175">MFNLYKSGGSICNVNRTASIISTSTTSSSTAASPFVRKMAGAALNVVVEKLNEFAPENLAEKWDNVGLLIEPFTKSSDMIISYHPPIFAPLKRITQKSWKERIVSICLENKIALYSPHTCWDAVTNGVNDWLAASLPLASAQPVMENLSNPSIGAGRLCVIQGEITLGAAVDRIKAYTKLKDLKLAVAVNRNLESPIRTFAVCAGSGTSVLKGVKADLYITGEMFHHDVLDANHQNIHVILLNHSNSERGYLPIFREILRSMLKDYQGIQIDISEQDADPLQTY</sequence>
<dbReference type="FunFam" id="3.40.1390.30:FF:000001">
    <property type="entry name" value="GTP cyclohydrolase 1 type 2"/>
    <property type="match status" value="1"/>
</dbReference>
<evidence type="ECO:0000256" key="2">
    <source>
        <dbReference type="ARBA" id="ARBA00019069"/>
    </source>
</evidence>
<comment type="caution">
    <text evidence="4">The sequence shown here is derived from an EMBL/GenBank/DDBJ whole genome shotgun (WGS) entry which is preliminary data.</text>
</comment>
<feature type="binding site" evidence="3">
    <location>
        <position position="244"/>
    </location>
    <ligand>
        <name>a divalent metal cation</name>
        <dbReference type="ChEBI" id="CHEBI:60240"/>
        <label>1</label>
    </ligand>
</feature>
<evidence type="ECO:0000256" key="1">
    <source>
        <dbReference type="ARBA" id="ARBA00006964"/>
    </source>
</evidence>
<protein>
    <recommendedName>
        <fullName evidence="2">NIF3-like protein 1</fullName>
    </recommendedName>
</protein>
<evidence type="ECO:0000313" key="4">
    <source>
        <dbReference type="EMBL" id="KAL1401398.1"/>
    </source>
</evidence>
<comment type="similarity">
    <text evidence="1">Belongs to the GTP cyclohydrolase I type 2/NIF3 family.</text>
</comment>
<name>A0ABD1DPH5_CULPP</name>
<accession>A0ABD1DPH5</accession>
<reference evidence="4 5" key="1">
    <citation type="submission" date="2024-05" db="EMBL/GenBank/DDBJ databases">
        <title>Culex pipiens pipiens assembly and annotation.</title>
        <authorList>
            <person name="Alout H."/>
            <person name="Durand T."/>
        </authorList>
    </citation>
    <scope>NUCLEOTIDE SEQUENCE [LARGE SCALE GENOMIC DNA]</scope>
    <source>
        <strain evidence="4">HA-2024</strain>
        <tissue evidence="4">Whole body</tissue>
    </source>
</reference>
<dbReference type="NCBIfam" id="TIGR00486">
    <property type="entry name" value="YbgI_SA1388"/>
    <property type="match status" value="1"/>
</dbReference>
<evidence type="ECO:0000313" key="5">
    <source>
        <dbReference type="Proteomes" id="UP001562425"/>
    </source>
</evidence>
<organism evidence="4 5">
    <name type="scientific">Culex pipiens pipiens</name>
    <name type="common">Northern house mosquito</name>
    <dbReference type="NCBI Taxonomy" id="38569"/>
    <lineage>
        <taxon>Eukaryota</taxon>
        <taxon>Metazoa</taxon>
        <taxon>Ecdysozoa</taxon>
        <taxon>Arthropoda</taxon>
        <taxon>Hexapoda</taxon>
        <taxon>Insecta</taxon>
        <taxon>Pterygota</taxon>
        <taxon>Neoptera</taxon>
        <taxon>Endopterygota</taxon>
        <taxon>Diptera</taxon>
        <taxon>Nematocera</taxon>
        <taxon>Culicoidea</taxon>
        <taxon>Culicidae</taxon>
        <taxon>Culicinae</taxon>
        <taxon>Culicini</taxon>
        <taxon>Culex</taxon>
        <taxon>Culex</taxon>
    </lineage>
</organism>
<feature type="binding site" evidence="3">
    <location>
        <position position="248"/>
    </location>
    <ligand>
        <name>a divalent metal cation</name>
        <dbReference type="ChEBI" id="CHEBI:60240"/>
        <label>1</label>
    </ligand>
</feature>
<dbReference type="InterPro" id="IPR036069">
    <property type="entry name" value="DUF34/NIF3_sf"/>
</dbReference>